<comment type="catalytic activity">
    <reaction evidence="4 5">
        <text>[thioredoxin]-disulfide + L-methionine + H2O = L-methionine (S)-S-oxide + [thioredoxin]-dithiol</text>
        <dbReference type="Rhea" id="RHEA:19993"/>
        <dbReference type="Rhea" id="RHEA-COMP:10698"/>
        <dbReference type="Rhea" id="RHEA-COMP:10700"/>
        <dbReference type="ChEBI" id="CHEBI:15377"/>
        <dbReference type="ChEBI" id="CHEBI:29950"/>
        <dbReference type="ChEBI" id="CHEBI:50058"/>
        <dbReference type="ChEBI" id="CHEBI:57844"/>
        <dbReference type="ChEBI" id="CHEBI:58772"/>
        <dbReference type="EC" id="1.8.4.11"/>
    </reaction>
</comment>
<dbReference type="EMBL" id="PXYT01000001">
    <property type="protein sequence ID" value="PSR31649.1"/>
    <property type="molecule type" value="Genomic_DNA"/>
</dbReference>
<sequence length="176" mass="20425">MEETAIFAGGCFWCMVHPFDEVPGVHRVISGYTGGLIENPRYEDVCSGKTGHVEAVEITFDPDRVSYGQLLDMFWRQIDPTDDGGQFYDRGSSYRPVIFYVNERQRREAEESKGRLAASGRFSSPIVVDVRPATKFYPAEDYHQNFYRTHAAHYRQYRQASGRDLFLDRYWGDNRK</sequence>
<dbReference type="Proteomes" id="UP000242699">
    <property type="component" value="Unassembled WGS sequence"/>
</dbReference>
<dbReference type="NCBIfam" id="TIGR00401">
    <property type="entry name" value="msrA"/>
    <property type="match status" value="1"/>
</dbReference>
<evidence type="ECO:0000259" key="6">
    <source>
        <dbReference type="Pfam" id="PF01625"/>
    </source>
</evidence>
<dbReference type="InterPro" id="IPR002569">
    <property type="entry name" value="Met_Sox_Rdtase_MsrA_dom"/>
</dbReference>
<dbReference type="GO" id="GO:0033744">
    <property type="term" value="F:L-methionine:thioredoxin-disulfide S-oxidoreductase activity"/>
    <property type="evidence" value="ECO:0007669"/>
    <property type="project" value="RHEA"/>
</dbReference>
<name>A0A2T2XAY0_9FIRM</name>
<gene>
    <name evidence="5 7" type="primary">msrA</name>
    <name evidence="7" type="ORF">C7B43_00020</name>
</gene>
<dbReference type="PANTHER" id="PTHR43774">
    <property type="entry name" value="PEPTIDE METHIONINE SULFOXIDE REDUCTASE"/>
    <property type="match status" value="1"/>
</dbReference>
<dbReference type="GO" id="GO:0008113">
    <property type="term" value="F:peptide-methionine (S)-S-oxide reductase activity"/>
    <property type="evidence" value="ECO:0007669"/>
    <property type="project" value="UniProtKB-UniRule"/>
</dbReference>
<comment type="function">
    <text evidence="5">Has an important function as a repair enzyme for proteins that have been inactivated by oxidation. Catalyzes the reversible oxidation-reduction of methionine sulfoxide in proteins to methionine.</text>
</comment>
<comment type="caution">
    <text evidence="7">The sequence shown here is derived from an EMBL/GenBank/DDBJ whole genome shotgun (WGS) entry which is preliminary data.</text>
</comment>
<dbReference type="Gene3D" id="3.30.1060.10">
    <property type="entry name" value="Peptide methionine sulphoxide reductase MsrA"/>
    <property type="match status" value="1"/>
</dbReference>
<evidence type="ECO:0000256" key="3">
    <source>
        <dbReference type="ARBA" id="ARBA00047806"/>
    </source>
</evidence>
<evidence type="ECO:0000313" key="8">
    <source>
        <dbReference type="Proteomes" id="UP000242699"/>
    </source>
</evidence>
<organism evidence="7 8">
    <name type="scientific">Sulfobacillus benefaciens</name>
    <dbReference type="NCBI Taxonomy" id="453960"/>
    <lineage>
        <taxon>Bacteria</taxon>
        <taxon>Bacillati</taxon>
        <taxon>Bacillota</taxon>
        <taxon>Clostridia</taxon>
        <taxon>Eubacteriales</taxon>
        <taxon>Clostridiales Family XVII. Incertae Sedis</taxon>
        <taxon>Sulfobacillus</taxon>
    </lineage>
</organism>
<evidence type="ECO:0000256" key="4">
    <source>
        <dbReference type="ARBA" id="ARBA00048782"/>
    </source>
</evidence>
<protein>
    <recommendedName>
        <fullName evidence="5">Peptide methionine sulfoxide reductase MsrA</fullName>
        <shortName evidence="5">Protein-methionine-S-oxide reductase</shortName>
        <ecNumber evidence="5">1.8.4.11</ecNumber>
    </recommendedName>
    <alternativeName>
        <fullName evidence="5">Peptide-methionine (S)-S-oxide reductase</fullName>
        <shortName evidence="5">Peptide Met(O) reductase</shortName>
    </alternativeName>
</protein>
<dbReference type="EC" id="1.8.4.11" evidence="5"/>
<feature type="domain" description="Peptide methionine sulphoxide reductase MsrA" evidence="6">
    <location>
        <begin position="4"/>
        <end position="155"/>
    </location>
</feature>
<dbReference type="AlphaFoldDB" id="A0A2T2XAY0"/>
<evidence type="ECO:0000313" key="7">
    <source>
        <dbReference type="EMBL" id="PSR31649.1"/>
    </source>
</evidence>
<feature type="active site" evidence="5">
    <location>
        <position position="11"/>
    </location>
</feature>
<dbReference type="HAMAP" id="MF_01401">
    <property type="entry name" value="MsrA"/>
    <property type="match status" value="1"/>
</dbReference>
<comment type="similarity">
    <text evidence="1 5">Belongs to the MsrA Met sulfoxide reductase family.</text>
</comment>
<evidence type="ECO:0000256" key="2">
    <source>
        <dbReference type="ARBA" id="ARBA00023002"/>
    </source>
</evidence>
<evidence type="ECO:0000256" key="1">
    <source>
        <dbReference type="ARBA" id="ARBA00005591"/>
    </source>
</evidence>
<dbReference type="PANTHER" id="PTHR43774:SF1">
    <property type="entry name" value="PEPTIDE METHIONINE SULFOXIDE REDUCTASE MSRA 2"/>
    <property type="match status" value="1"/>
</dbReference>
<dbReference type="InterPro" id="IPR036509">
    <property type="entry name" value="Met_Sox_Rdtase_MsrA_sf"/>
</dbReference>
<accession>A0A2T2XAY0</accession>
<dbReference type="SUPFAM" id="SSF55068">
    <property type="entry name" value="Peptide methionine sulfoxide reductase"/>
    <property type="match status" value="1"/>
</dbReference>
<proteinExistence type="inferred from homology"/>
<keyword evidence="2 5" id="KW-0560">Oxidoreductase</keyword>
<comment type="catalytic activity">
    <reaction evidence="3 5">
        <text>L-methionyl-[protein] + [thioredoxin]-disulfide + H2O = L-methionyl-(S)-S-oxide-[protein] + [thioredoxin]-dithiol</text>
        <dbReference type="Rhea" id="RHEA:14217"/>
        <dbReference type="Rhea" id="RHEA-COMP:10698"/>
        <dbReference type="Rhea" id="RHEA-COMP:10700"/>
        <dbReference type="Rhea" id="RHEA-COMP:12313"/>
        <dbReference type="Rhea" id="RHEA-COMP:12315"/>
        <dbReference type="ChEBI" id="CHEBI:15377"/>
        <dbReference type="ChEBI" id="CHEBI:16044"/>
        <dbReference type="ChEBI" id="CHEBI:29950"/>
        <dbReference type="ChEBI" id="CHEBI:44120"/>
        <dbReference type="ChEBI" id="CHEBI:50058"/>
        <dbReference type="EC" id="1.8.4.11"/>
    </reaction>
</comment>
<reference evidence="7 8" key="1">
    <citation type="journal article" date="2014" name="BMC Genomics">
        <title>Comparison of environmental and isolate Sulfobacillus genomes reveals diverse carbon, sulfur, nitrogen, and hydrogen metabolisms.</title>
        <authorList>
            <person name="Justice N.B."/>
            <person name="Norman A."/>
            <person name="Brown C.T."/>
            <person name="Singh A."/>
            <person name="Thomas B.C."/>
            <person name="Banfield J.F."/>
        </authorList>
    </citation>
    <scope>NUCLEOTIDE SEQUENCE [LARGE SCALE GENOMIC DNA]</scope>
    <source>
        <strain evidence="7">AMDSBA1</strain>
    </source>
</reference>
<dbReference type="Pfam" id="PF01625">
    <property type="entry name" value="PMSR"/>
    <property type="match status" value="1"/>
</dbReference>
<evidence type="ECO:0000256" key="5">
    <source>
        <dbReference type="HAMAP-Rule" id="MF_01401"/>
    </source>
</evidence>